<comment type="caution">
    <text evidence="5">The sequence shown here is derived from an EMBL/GenBank/DDBJ whole genome shotgun (WGS) entry which is preliminary data.</text>
</comment>
<evidence type="ECO:0000256" key="3">
    <source>
        <dbReference type="ARBA" id="ARBA00023163"/>
    </source>
</evidence>
<dbReference type="AlphaFoldDB" id="A0A1J7BGV9"/>
<keyword evidence="6" id="KW-1185">Reference proteome</keyword>
<reference evidence="5 6" key="1">
    <citation type="submission" date="2016-10" db="EMBL/GenBank/DDBJ databases">
        <title>Genome sequence of Streptomyces gilvigriseus MUSC 26.</title>
        <authorList>
            <person name="Lee L.-H."/>
            <person name="Ser H.-L."/>
        </authorList>
    </citation>
    <scope>NUCLEOTIDE SEQUENCE [LARGE SCALE GENOMIC DNA]</scope>
    <source>
        <strain evidence="5 6">MUSC 26</strain>
    </source>
</reference>
<evidence type="ECO:0000259" key="4">
    <source>
        <dbReference type="PROSITE" id="PS50949"/>
    </source>
</evidence>
<name>A0A1J7BGV9_9ACTN</name>
<dbReference type="InterPro" id="IPR000524">
    <property type="entry name" value="Tscrpt_reg_HTH_GntR"/>
</dbReference>
<dbReference type="Pfam" id="PF00392">
    <property type="entry name" value="GntR"/>
    <property type="match status" value="1"/>
</dbReference>
<proteinExistence type="predicted"/>
<sequence length="278" mass="30743">MSLDGGNGGPTAKPEWVAGELRDAIDAGRYHAGEKLPSQGDLAGEFEVSRPTVQLALKILENDGVIDPMQRGRRAVVAGDRAQVSEGGIFLADAVETAFGEQQDVTIDYFGFTAETLNSAMQLPIRRMRIGALQPKSVTLRLMLPSDGAHLALPRSVTDPDDARPRQRMDGIRRNQVGVLRTQFAQMQKLAVPRTELRFELRTVPLTPTFKLYVLNRRAVFSGLYQVQKWVTPLDGGAEVEAYDVAGFNLDLRRHTGTYAEELKAWFESYWDTIAAPA</sequence>
<dbReference type="PROSITE" id="PS50949">
    <property type="entry name" value="HTH_GNTR"/>
    <property type="match status" value="1"/>
</dbReference>
<gene>
    <name evidence="5" type="ORF">BIV57_09590</name>
</gene>
<dbReference type="SUPFAM" id="SSF46785">
    <property type="entry name" value="Winged helix' DNA-binding domain"/>
    <property type="match status" value="1"/>
</dbReference>
<dbReference type="RefSeq" id="WP_071656303.1">
    <property type="nucleotide sequence ID" value="NZ_MLCF01000043.1"/>
</dbReference>
<evidence type="ECO:0000313" key="6">
    <source>
        <dbReference type="Proteomes" id="UP000243342"/>
    </source>
</evidence>
<dbReference type="PANTHER" id="PTHR44846:SF17">
    <property type="entry name" value="GNTR-FAMILY TRANSCRIPTIONAL REGULATOR"/>
    <property type="match status" value="1"/>
</dbReference>
<dbReference type="Proteomes" id="UP000243342">
    <property type="component" value="Unassembled WGS sequence"/>
</dbReference>
<dbReference type="STRING" id="1428644.BIV57_09590"/>
<dbReference type="GO" id="GO:0045892">
    <property type="term" value="P:negative regulation of DNA-templated transcription"/>
    <property type="evidence" value="ECO:0007669"/>
    <property type="project" value="TreeGrafter"/>
</dbReference>
<dbReference type="InterPro" id="IPR050679">
    <property type="entry name" value="Bact_HTH_transcr_reg"/>
</dbReference>
<dbReference type="GO" id="GO:0003677">
    <property type="term" value="F:DNA binding"/>
    <property type="evidence" value="ECO:0007669"/>
    <property type="project" value="UniProtKB-KW"/>
</dbReference>
<dbReference type="OrthoDB" id="7363114at2"/>
<keyword evidence="1" id="KW-0805">Transcription regulation</keyword>
<dbReference type="InterPro" id="IPR036390">
    <property type="entry name" value="WH_DNA-bd_sf"/>
</dbReference>
<dbReference type="GO" id="GO:0003700">
    <property type="term" value="F:DNA-binding transcription factor activity"/>
    <property type="evidence" value="ECO:0007669"/>
    <property type="project" value="InterPro"/>
</dbReference>
<dbReference type="PRINTS" id="PR00035">
    <property type="entry name" value="HTHGNTR"/>
</dbReference>
<keyword evidence="2" id="KW-0238">DNA-binding</keyword>
<dbReference type="InterPro" id="IPR036388">
    <property type="entry name" value="WH-like_DNA-bd_sf"/>
</dbReference>
<dbReference type="Gene3D" id="1.10.10.10">
    <property type="entry name" value="Winged helix-like DNA-binding domain superfamily/Winged helix DNA-binding domain"/>
    <property type="match status" value="1"/>
</dbReference>
<protein>
    <recommendedName>
        <fullName evidence="4">HTH gntR-type domain-containing protein</fullName>
    </recommendedName>
</protein>
<dbReference type="PANTHER" id="PTHR44846">
    <property type="entry name" value="MANNOSYL-D-GLYCERATE TRANSPORT/METABOLISM SYSTEM REPRESSOR MNGR-RELATED"/>
    <property type="match status" value="1"/>
</dbReference>
<dbReference type="EMBL" id="MLCF01000043">
    <property type="protein sequence ID" value="OIV37805.1"/>
    <property type="molecule type" value="Genomic_DNA"/>
</dbReference>
<feature type="domain" description="HTH gntR-type" evidence="4">
    <location>
        <begin position="11"/>
        <end position="80"/>
    </location>
</feature>
<evidence type="ECO:0000256" key="2">
    <source>
        <dbReference type="ARBA" id="ARBA00023125"/>
    </source>
</evidence>
<evidence type="ECO:0000313" key="5">
    <source>
        <dbReference type="EMBL" id="OIV37805.1"/>
    </source>
</evidence>
<accession>A0A1J7BGV9</accession>
<organism evidence="5 6">
    <name type="scientific">Mangrovactinospora gilvigrisea</name>
    <dbReference type="NCBI Taxonomy" id="1428644"/>
    <lineage>
        <taxon>Bacteria</taxon>
        <taxon>Bacillati</taxon>
        <taxon>Actinomycetota</taxon>
        <taxon>Actinomycetes</taxon>
        <taxon>Kitasatosporales</taxon>
        <taxon>Streptomycetaceae</taxon>
        <taxon>Mangrovactinospora</taxon>
    </lineage>
</organism>
<evidence type="ECO:0000256" key="1">
    <source>
        <dbReference type="ARBA" id="ARBA00023015"/>
    </source>
</evidence>
<dbReference type="CDD" id="cd07377">
    <property type="entry name" value="WHTH_GntR"/>
    <property type="match status" value="1"/>
</dbReference>
<keyword evidence="3" id="KW-0804">Transcription</keyword>
<dbReference type="SMART" id="SM00345">
    <property type="entry name" value="HTH_GNTR"/>
    <property type="match status" value="1"/>
</dbReference>